<dbReference type="EMBL" id="JAUEPR010000013">
    <property type="protein sequence ID" value="KAK0478981.1"/>
    <property type="molecule type" value="Genomic_DNA"/>
</dbReference>
<accession>A0AA39P7F4</accession>
<dbReference type="Proteomes" id="UP001175227">
    <property type="component" value="Unassembled WGS sequence"/>
</dbReference>
<feature type="signal peptide" evidence="1">
    <location>
        <begin position="1"/>
        <end position="29"/>
    </location>
</feature>
<evidence type="ECO:0000313" key="3">
    <source>
        <dbReference type="Proteomes" id="UP001175227"/>
    </source>
</evidence>
<proteinExistence type="predicted"/>
<organism evidence="2 3">
    <name type="scientific">Armillaria novae-zelandiae</name>
    <dbReference type="NCBI Taxonomy" id="153914"/>
    <lineage>
        <taxon>Eukaryota</taxon>
        <taxon>Fungi</taxon>
        <taxon>Dikarya</taxon>
        <taxon>Basidiomycota</taxon>
        <taxon>Agaricomycotina</taxon>
        <taxon>Agaricomycetes</taxon>
        <taxon>Agaricomycetidae</taxon>
        <taxon>Agaricales</taxon>
        <taxon>Marasmiineae</taxon>
        <taxon>Physalacriaceae</taxon>
        <taxon>Armillaria</taxon>
    </lineage>
</organism>
<evidence type="ECO:0000256" key="1">
    <source>
        <dbReference type="SAM" id="SignalP"/>
    </source>
</evidence>
<feature type="chain" id="PRO_5041276943" evidence="1">
    <location>
        <begin position="30"/>
        <end position="265"/>
    </location>
</feature>
<sequence>MDQQGFGSRGLQMIVLLWFSLSMTQDVQLVFSGNDFCLKMMYCHPAREGGLTIDRYSLGLALPFNEFCLATTYRCLASGDCQTVTSKDKTGKTCGQDIAQTMDNDYCIDMTYRRPASKGKASTKHAALVLPSPSVLQDIEYTFSNNGFCLATMYQCSASGDCQTGASNEGMGKQGVEHEDVQTPAVWLKNGSLVMATICDLQRRIDVRRAPKMDSKKYGIAPKDNEMGDQLKKGTPFEEDLGLGNCVGCLTHSATVFLCEQIIEI</sequence>
<comment type="caution">
    <text evidence="2">The sequence shown here is derived from an EMBL/GenBank/DDBJ whole genome shotgun (WGS) entry which is preliminary data.</text>
</comment>
<name>A0AA39P7F4_9AGAR</name>
<keyword evidence="1" id="KW-0732">Signal</keyword>
<reference evidence="2" key="1">
    <citation type="submission" date="2023-06" db="EMBL/GenBank/DDBJ databases">
        <authorList>
            <consortium name="Lawrence Berkeley National Laboratory"/>
            <person name="Ahrendt S."/>
            <person name="Sahu N."/>
            <person name="Indic B."/>
            <person name="Wong-Bajracharya J."/>
            <person name="Merenyi Z."/>
            <person name="Ke H.-M."/>
            <person name="Monk M."/>
            <person name="Kocsube S."/>
            <person name="Drula E."/>
            <person name="Lipzen A."/>
            <person name="Balint B."/>
            <person name="Henrissat B."/>
            <person name="Andreopoulos B."/>
            <person name="Martin F.M."/>
            <person name="Harder C.B."/>
            <person name="Rigling D."/>
            <person name="Ford K.L."/>
            <person name="Foster G.D."/>
            <person name="Pangilinan J."/>
            <person name="Papanicolaou A."/>
            <person name="Barry K."/>
            <person name="LaButti K."/>
            <person name="Viragh M."/>
            <person name="Koriabine M."/>
            <person name="Yan M."/>
            <person name="Riley R."/>
            <person name="Champramary S."/>
            <person name="Plett K.L."/>
            <person name="Tsai I.J."/>
            <person name="Slot J."/>
            <person name="Sipos G."/>
            <person name="Plett J."/>
            <person name="Nagy L.G."/>
            <person name="Grigoriev I.V."/>
        </authorList>
    </citation>
    <scope>NUCLEOTIDE SEQUENCE</scope>
    <source>
        <strain evidence="2">ICMP 16352</strain>
    </source>
</reference>
<dbReference type="AlphaFoldDB" id="A0AA39P7F4"/>
<evidence type="ECO:0000313" key="2">
    <source>
        <dbReference type="EMBL" id="KAK0478981.1"/>
    </source>
</evidence>
<keyword evidence="3" id="KW-1185">Reference proteome</keyword>
<gene>
    <name evidence="2" type="ORF">IW261DRAFT_1565078</name>
</gene>
<protein>
    <submittedName>
        <fullName evidence="2">Uncharacterized protein</fullName>
    </submittedName>
</protein>